<dbReference type="GO" id="GO:0006606">
    <property type="term" value="P:protein import into nucleus"/>
    <property type="evidence" value="ECO:0007669"/>
    <property type="project" value="TreeGrafter"/>
</dbReference>
<evidence type="ECO:0000313" key="9">
    <source>
        <dbReference type="Proteomes" id="UP001152607"/>
    </source>
</evidence>
<reference evidence="8" key="1">
    <citation type="submission" date="2023-01" db="EMBL/GenBank/DDBJ databases">
        <authorList>
            <person name="Van Ghelder C."/>
            <person name="Rancurel C."/>
        </authorList>
    </citation>
    <scope>NUCLEOTIDE SEQUENCE</scope>
    <source>
        <strain evidence="8">CNCM I-4278</strain>
    </source>
</reference>
<comment type="subcellular location">
    <subcellularLocation>
        <location evidence="7">Nucleus</location>
        <location evidence="7">Nuclear pore complex</location>
    </subcellularLocation>
    <subcellularLocation>
        <location evidence="7">Nucleus membrane</location>
    </subcellularLocation>
</comment>
<dbReference type="PANTHER" id="PTHR13003:SF2">
    <property type="entry name" value="NUCLEAR PORE COMPLEX PROTEIN NUP107"/>
    <property type="match status" value="1"/>
</dbReference>
<evidence type="ECO:0000256" key="7">
    <source>
        <dbReference type="RuleBase" id="RU365072"/>
    </source>
</evidence>
<keyword evidence="5 7" id="KW-0906">Nuclear pore complex</keyword>
<evidence type="ECO:0000256" key="4">
    <source>
        <dbReference type="ARBA" id="ARBA00023010"/>
    </source>
</evidence>
<evidence type="ECO:0000256" key="5">
    <source>
        <dbReference type="ARBA" id="ARBA00023132"/>
    </source>
</evidence>
<evidence type="ECO:0000256" key="2">
    <source>
        <dbReference type="ARBA" id="ARBA00022816"/>
    </source>
</evidence>
<keyword evidence="3" id="KW-0653">Protein transport</keyword>
<dbReference type="AlphaFoldDB" id="A0A9W4U648"/>
<dbReference type="EMBL" id="CAOQHR010000001">
    <property type="protein sequence ID" value="CAI6275580.1"/>
    <property type="molecule type" value="Genomic_DNA"/>
</dbReference>
<proteinExistence type="inferred from homology"/>
<dbReference type="Gene3D" id="1.20.190.50">
    <property type="match status" value="1"/>
</dbReference>
<keyword evidence="7" id="KW-0472">Membrane</keyword>
<dbReference type="GO" id="GO:0017056">
    <property type="term" value="F:structural constituent of nuclear pore"/>
    <property type="evidence" value="ECO:0007669"/>
    <property type="project" value="UniProtKB-UniRule"/>
</dbReference>
<dbReference type="GO" id="GO:0000973">
    <property type="term" value="P:post-transcriptional tethering of RNA polymerase II gene DNA at nuclear periphery"/>
    <property type="evidence" value="ECO:0007669"/>
    <property type="project" value="TreeGrafter"/>
</dbReference>
<comment type="caution">
    <text evidence="8">The sequence shown here is derived from an EMBL/GenBank/DDBJ whole genome shotgun (WGS) entry which is preliminary data.</text>
</comment>
<evidence type="ECO:0000256" key="6">
    <source>
        <dbReference type="ARBA" id="ARBA00023242"/>
    </source>
</evidence>
<evidence type="ECO:0000256" key="1">
    <source>
        <dbReference type="ARBA" id="ARBA00022448"/>
    </source>
</evidence>
<keyword evidence="1 7" id="KW-0813">Transport</keyword>
<dbReference type="PANTHER" id="PTHR13003">
    <property type="entry name" value="NUP107-RELATED"/>
    <property type="match status" value="1"/>
</dbReference>
<keyword evidence="2" id="KW-0509">mRNA transport</keyword>
<dbReference type="OrthoDB" id="3098at2759"/>
<comment type="similarity">
    <text evidence="7">Belongs to the nucleoporin Nup84/Nup107 family.</text>
</comment>
<dbReference type="Pfam" id="PF04121">
    <property type="entry name" value="Nup84_Nup100"/>
    <property type="match status" value="1"/>
</dbReference>
<dbReference type="GO" id="GO:0031080">
    <property type="term" value="C:nuclear pore outer ring"/>
    <property type="evidence" value="ECO:0007669"/>
    <property type="project" value="TreeGrafter"/>
</dbReference>
<keyword evidence="4 7" id="KW-0811">Translocation</keyword>
<keyword evidence="9" id="KW-1185">Reference proteome</keyword>
<gene>
    <name evidence="8" type="ORF">PDIGIT_LOCUS1901</name>
</gene>
<organism evidence="8 9">
    <name type="scientific">Periconia digitata</name>
    <dbReference type="NCBI Taxonomy" id="1303443"/>
    <lineage>
        <taxon>Eukaryota</taxon>
        <taxon>Fungi</taxon>
        <taxon>Dikarya</taxon>
        <taxon>Ascomycota</taxon>
        <taxon>Pezizomycotina</taxon>
        <taxon>Dothideomycetes</taxon>
        <taxon>Pleosporomycetidae</taxon>
        <taxon>Pleosporales</taxon>
        <taxon>Massarineae</taxon>
        <taxon>Periconiaceae</taxon>
        <taxon>Periconia</taxon>
    </lineage>
</organism>
<comment type="function">
    <text evidence="7">Functions as a component of the nuclear pore complex (NPC).</text>
</comment>
<dbReference type="GO" id="GO:0031965">
    <property type="term" value="C:nuclear membrane"/>
    <property type="evidence" value="ECO:0007669"/>
    <property type="project" value="UniProtKB-SubCell"/>
</dbReference>
<keyword evidence="6 7" id="KW-0539">Nucleus</keyword>
<name>A0A9W4U648_9PLEO</name>
<evidence type="ECO:0000256" key="3">
    <source>
        <dbReference type="ARBA" id="ARBA00022927"/>
    </source>
</evidence>
<comment type="subunit">
    <text evidence="7">Part of the nuclear pore complex (NPC).</text>
</comment>
<dbReference type="GO" id="GO:0006406">
    <property type="term" value="P:mRNA export from nucleus"/>
    <property type="evidence" value="ECO:0007669"/>
    <property type="project" value="TreeGrafter"/>
</dbReference>
<dbReference type="InterPro" id="IPR007252">
    <property type="entry name" value="Nup84/Nup107"/>
</dbReference>
<protein>
    <recommendedName>
        <fullName evidence="7">Nuclear pore complex protein</fullName>
    </recommendedName>
</protein>
<evidence type="ECO:0000313" key="8">
    <source>
        <dbReference type="EMBL" id="CAI6275580.1"/>
    </source>
</evidence>
<dbReference type="Gene3D" id="1.10.3450.20">
    <property type="match status" value="1"/>
</dbReference>
<sequence>MDSLFAPRRSASNFRSQFLGASRTPASHAHTNDPLQPLRTMADRVGKEVEKFAERVDHWHIHGNEDAKTSHQTTVKMVGKFRDLAKSTVDELKKQHDSEHRGELDKSVRRRIHNMAPNADVGNADLAGRFSQSIVSSVEPGATPATSSMQELRQWQAELATWELVHVIIDHYHPEPGTDVAAQKASRLAQVGGDHSYSPKEEIWNRYIIADDAAREKKVILKWLQETARNTESDIDTIVTQWGQLSGKDTKTWTSGWLDTKAKIKQAKRMQGSDKPLPEDYHLASSSGHRPLVTRLDPDAPIKQNRALEESDEYYENALWMVCYEMLRRGDSWEKISDWCKERNEAWRGVSLGVAHDFQPDGGPNMSGNDLGFFFRRVCVYAARGARIPYEGAVYALLGGDVSKIHAACRSWDDHLYAHYNALLLARFDGFVHSDPSRVNPDGARNFVFVDETTNYTNWDTTNKAVIEKLLENAATSSQAKAPMKLIQGALISQNLDNLMYKAGVAVADLQQNDERLNTLMLDPDSDWDHPEPKMATDQRRVVAGAHYQALVKDPHALRILVHIFIALYGGLGVIEIDSNAKLYAMNNVLTYYIEFLRVTKRLQLIPLYAAQLGEYRSAHCMARVLPDIKNNEEQKRCMDLMNQYRIKHLEVVNESFVLQLKATGYVDERSYTTVNPIQRFMFLEQWTKQDAFLWPGVRIKGDISGLEISSQDEAVIESLMWYNHIEKDFECTFRDLYTALETFLLNGRIGAAEKLATEMSVEAISLTKTLAVCGYAFDFTAPEAEEQDEQQAMEMMNTSLRSSGNGSIRPSGIPNKQEHKRHVLELRTASEKYGNLCQLVRVITLLREWRVEEENLIQQRGTDAKISTKNIKQLSATIESSFEDVFNPKFDPTDNVEIWKLYKAYVPELTIAFLTVVQSGAFFIHRDTATKAMDVATIVADSDKEWLQKVFLETGRMKDLVTVLANVSKAMLKLGEHADGKTMAKKRDSKGQTLRIWDLTARN</sequence>
<dbReference type="Proteomes" id="UP001152607">
    <property type="component" value="Unassembled WGS sequence"/>
</dbReference>
<accession>A0A9W4U648</accession>